<protein>
    <submittedName>
        <fullName evidence="2">Uncharacterized protein</fullName>
    </submittedName>
</protein>
<evidence type="ECO:0000313" key="2">
    <source>
        <dbReference type="EMBL" id="MBX39261.1"/>
    </source>
</evidence>
<accession>A0A2P2N9V7</accession>
<organism evidence="2">
    <name type="scientific">Rhizophora mucronata</name>
    <name type="common">Asiatic mangrove</name>
    <dbReference type="NCBI Taxonomy" id="61149"/>
    <lineage>
        <taxon>Eukaryota</taxon>
        <taxon>Viridiplantae</taxon>
        <taxon>Streptophyta</taxon>
        <taxon>Embryophyta</taxon>
        <taxon>Tracheophyta</taxon>
        <taxon>Spermatophyta</taxon>
        <taxon>Magnoliopsida</taxon>
        <taxon>eudicotyledons</taxon>
        <taxon>Gunneridae</taxon>
        <taxon>Pentapetalae</taxon>
        <taxon>rosids</taxon>
        <taxon>fabids</taxon>
        <taxon>Malpighiales</taxon>
        <taxon>Rhizophoraceae</taxon>
        <taxon>Rhizophora</taxon>
    </lineage>
</organism>
<name>A0A2P2N9V7_RHIMU</name>
<feature type="chain" id="PRO_5015152372" evidence="1">
    <location>
        <begin position="22"/>
        <end position="41"/>
    </location>
</feature>
<dbReference type="EMBL" id="GGEC01058777">
    <property type="protein sequence ID" value="MBX39261.1"/>
    <property type="molecule type" value="Transcribed_RNA"/>
</dbReference>
<feature type="signal peptide" evidence="1">
    <location>
        <begin position="1"/>
        <end position="21"/>
    </location>
</feature>
<dbReference type="AlphaFoldDB" id="A0A2P2N9V7"/>
<sequence>MLACWVFAMCSLVGLEGPLLSDNSWRIVLATNLSTWAHLIM</sequence>
<reference evidence="2" key="1">
    <citation type="submission" date="2018-02" db="EMBL/GenBank/DDBJ databases">
        <title>Rhizophora mucronata_Transcriptome.</title>
        <authorList>
            <person name="Meera S.P."/>
            <person name="Sreeshan A."/>
            <person name="Augustine A."/>
        </authorList>
    </citation>
    <scope>NUCLEOTIDE SEQUENCE</scope>
    <source>
        <tissue evidence="2">Leaf</tissue>
    </source>
</reference>
<keyword evidence="1" id="KW-0732">Signal</keyword>
<evidence type="ECO:0000256" key="1">
    <source>
        <dbReference type="SAM" id="SignalP"/>
    </source>
</evidence>
<proteinExistence type="predicted"/>